<dbReference type="GO" id="GO:0009236">
    <property type="term" value="P:cobalamin biosynthetic process"/>
    <property type="evidence" value="ECO:0007669"/>
    <property type="project" value="UniProtKB-UniRule"/>
</dbReference>
<dbReference type="InterPro" id="IPR013154">
    <property type="entry name" value="ADH-like_N"/>
</dbReference>
<dbReference type="InterPro" id="IPR011032">
    <property type="entry name" value="GroES-like_sf"/>
</dbReference>
<dbReference type="Gene3D" id="3.40.50.10210">
    <property type="match status" value="1"/>
</dbReference>
<evidence type="ECO:0000256" key="7">
    <source>
        <dbReference type="ARBA" id="ARBA00022679"/>
    </source>
</evidence>
<dbReference type="RefSeq" id="WP_092230742.1">
    <property type="nucleotide sequence ID" value="NZ_FNLL01000002.1"/>
</dbReference>
<dbReference type="NCBIfam" id="NF000996">
    <property type="entry name" value="PRK00105.1"/>
    <property type="match status" value="1"/>
</dbReference>
<gene>
    <name evidence="10" type="primary">cobT</name>
    <name evidence="12" type="ORF">SAMN04487931_102324</name>
</gene>
<dbReference type="EMBL" id="FNLL01000002">
    <property type="protein sequence ID" value="SDT87848.1"/>
    <property type="molecule type" value="Genomic_DNA"/>
</dbReference>
<dbReference type="FunFam" id="3.40.50.10210:FF:000001">
    <property type="entry name" value="Nicotinate-nucleotide--dimethylbenzimidazole phosphoribosyltransferase"/>
    <property type="match status" value="1"/>
</dbReference>
<evidence type="ECO:0000256" key="8">
    <source>
        <dbReference type="ARBA" id="ARBA00030686"/>
    </source>
</evidence>
<dbReference type="EC" id="2.4.2.21" evidence="3 10"/>
<name>A0A1H2DZI2_9BACT</name>
<dbReference type="HAMAP" id="MF_00230">
    <property type="entry name" value="CobT"/>
    <property type="match status" value="1"/>
</dbReference>
<comment type="similarity">
    <text evidence="2 10">Belongs to the CobT family.</text>
</comment>
<evidence type="ECO:0000256" key="3">
    <source>
        <dbReference type="ARBA" id="ARBA00011991"/>
    </source>
</evidence>
<keyword evidence="7 10" id="KW-0808">Transferase</keyword>
<evidence type="ECO:0000256" key="4">
    <source>
        <dbReference type="ARBA" id="ARBA00015486"/>
    </source>
</evidence>
<evidence type="ECO:0000256" key="1">
    <source>
        <dbReference type="ARBA" id="ARBA00005049"/>
    </source>
</evidence>
<dbReference type="InterPro" id="IPR023195">
    <property type="entry name" value="Nict_dMeBzImd_PRibTrfase_N"/>
</dbReference>
<keyword evidence="6 10" id="KW-0328">Glycosyltransferase</keyword>
<dbReference type="SUPFAM" id="SSF50129">
    <property type="entry name" value="GroES-like"/>
    <property type="match status" value="1"/>
</dbReference>
<organism evidence="12 13">
    <name type="scientific">Desulfobacula phenolica</name>
    <dbReference type="NCBI Taxonomy" id="90732"/>
    <lineage>
        <taxon>Bacteria</taxon>
        <taxon>Pseudomonadati</taxon>
        <taxon>Thermodesulfobacteriota</taxon>
        <taxon>Desulfobacteria</taxon>
        <taxon>Desulfobacterales</taxon>
        <taxon>Desulfobacteraceae</taxon>
        <taxon>Desulfobacula</taxon>
    </lineage>
</organism>
<comment type="catalytic activity">
    <reaction evidence="9 10">
        <text>5,6-dimethylbenzimidazole + nicotinate beta-D-ribonucleotide = alpha-ribazole 5'-phosphate + nicotinate + H(+)</text>
        <dbReference type="Rhea" id="RHEA:11196"/>
        <dbReference type="ChEBI" id="CHEBI:15378"/>
        <dbReference type="ChEBI" id="CHEBI:15890"/>
        <dbReference type="ChEBI" id="CHEBI:32544"/>
        <dbReference type="ChEBI" id="CHEBI:57502"/>
        <dbReference type="ChEBI" id="CHEBI:57918"/>
        <dbReference type="EC" id="2.4.2.21"/>
    </reaction>
</comment>
<evidence type="ECO:0000313" key="13">
    <source>
        <dbReference type="Proteomes" id="UP000199608"/>
    </source>
</evidence>
<accession>A0A1H2DZI2</accession>
<dbReference type="Pfam" id="PF02277">
    <property type="entry name" value="DBI_PRT"/>
    <property type="match status" value="1"/>
</dbReference>
<dbReference type="CDD" id="cd02439">
    <property type="entry name" value="DMB-PRT_CobT"/>
    <property type="match status" value="1"/>
</dbReference>
<dbReference type="Gene3D" id="3.40.50.720">
    <property type="entry name" value="NAD(P)-binding Rossmann-like Domain"/>
    <property type="match status" value="1"/>
</dbReference>
<dbReference type="AlphaFoldDB" id="A0A1H2DZI2"/>
<protein>
    <recommendedName>
        <fullName evidence="4 10">Nicotinate-nucleotide--dimethylbenzimidazole phosphoribosyltransferase</fullName>
        <shortName evidence="10">NN:DBI PRT</shortName>
        <ecNumber evidence="3 10">2.4.2.21</ecNumber>
    </recommendedName>
    <alternativeName>
        <fullName evidence="8 10">N(1)-alpha-phosphoribosyltransferase</fullName>
    </alternativeName>
</protein>
<dbReference type="InterPro" id="IPR017846">
    <property type="entry name" value="Nict_dMeBzImd_PRibTrfase_bact"/>
</dbReference>
<feature type="active site" description="Proton acceptor" evidence="10">
    <location>
        <position position="667"/>
    </location>
</feature>
<keyword evidence="5 10" id="KW-0169">Cobalamin biosynthesis</keyword>
<evidence type="ECO:0000256" key="5">
    <source>
        <dbReference type="ARBA" id="ARBA00022573"/>
    </source>
</evidence>
<evidence type="ECO:0000259" key="11">
    <source>
        <dbReference type="Pfam" id="PF08240"/>
    </source>
</evidence>
<evidence type="ECO:0000313" key="12">
    <source>
        <dbReference type="EMBL" id="SDT87848.1"/>
    </source>
</evidence>
<dbReference type="InterPro" id="IPR036087">
    <property type="entry name" value="Nict_dMeBzImd_PRibTrfase_sf"/>
</dbReference>
<dbReference type="PANTHER" id="PTHR43463">
    <property type="entry name" value="NICOTINATE-NUCLEOTIDE--DIMETHYLBENZIMIDAZOLE PHOSPHORIBOSYLTRANSFERASE"/>
    <property type="match status" value="1"/>
</dbReference>
<evidence type="ECO:0000256" key="10">
    <source>
        <dbReference type="HAMAP-Rule" id="MF_00230"/>
    </source>
</evidence>
<keyword evidence="13" id="KW-1185">Reference proteome</keyword>
<evidence type="ECO:0000256" key="2">
    <source>
        <dbReference type="ARBA" id="ARBA00007110"/>
    </source>
</evidence>
<sequence>MKMVLTGLGKLEIDPAEQQTVTPEKGYARTRVLCCAICRTDAKMWEQGHRDLVLPRVLGHEIVVTDQTGQRFVVWPGKSCGTCAFCQTGRENLCQEMKITGFHTDGGFADHAVLPKDSLIPIPDDLASHAACFAEPVGCVINAFEKLSVRQNDRILIYGSGTMGLITALYARHLGLVPQVLEKNETKIHHIAPFVAATGIACNKDTHESEFELVINTCGDFIAFCQGIAKVGKAGQICFFSGISKNQHIETNLLNLIHYKEAVMSGVYGMTRTHMKKAVPFMQAHEKELNLLIEAIVAPQKAPDLMAEVLSGKHLKYILDFSLASNSPTIETPQKSHTPDLRLNELAPQSLCKKVIEQITPLPNHLLAAATTKIDEKTKPLGALGRIEDLAIQMSLIQDSLNPEIRQKNLFVFAGDHGICEEGVSAYPSEVTAQMVDNFLNGGAAINVLCRHHGIEMKVVDMGVIREFTPHPGLIIKKVANGTKNFAIENAMTRQQVIQALENGMTTFLDAYEQNPIDIVGVGEMGIGNTTAASVIICVITGLSPAQATGRGTGIDDKGLAHKTEVIERVLAFHTIDPSNGFEILQKIGGFEIAGIAGAILAAASKKTAVVLDGVISTAAGLVAHAINPSIRGYLISGHKSAEQAQKAALSQMDLVPLIDFNMRLGEGTGAAIAIDMAETACKIMTHMASFDEAQIARSSIK</sequence>
<reference evidence="13" key="1">
    <citation type="submission" date="2016-10" db="EMBL/GenBank/DDBJ databases">
        <authorList>
            <person name="Varghese N."/>
            <person name="Submissions S."/>
        </authorList>
    </citation>
    <scope>NUCLEOTIDE SEQUENCE [LARGE SCALE GENOMIC DNA]</scope>
    <source>
        <strain evidence="13">DSM 3384</strain>
    </source>
</reference>
<dbReference type="NCBIfam" id="TIGR03160">
    <property type="entry name" value="cobT_DBIPRT"/>
    <property type="match status" value="1"/>
</dbReference>
<dbReference type="Pfam" id="PF08240">
    <property type="entry name" value="ADH_N"/>
    <property type="match status" value="1"/>
</dbReference>
<comment type="function">
    <text evidence="10">Catalyzes the synthesis of alpha-ribazole-5'-phosphate from nicotinate mononucleotide (NAMN) and 5,6-dimethylbenzimidazole (DMB).</text>
</comment>
<dbReference type="InterPro" id="IPR036291">
    <property type="entry name" value="NAD(P)-bd_dom_sf"/>
</dbReference>
<dbReference type="GO" id="GO:0008939">
    <property type="term" value="F:nicotinate-nucleotide-dimethylbenzimidazole phosphoribosyltransferase activity"/>
    <property type="evidence" value="ECO:0007669"/>
    <property type="project" value="UniProtKB-UniRule"/>
</dbReference>
<evidence type="ECO:0000256" key="9">
    <source>
        <dbReference type="ARBA" id="ARBA00047340"/>
    </source>
</evidence>
<dbReference type="SUPFAM" id="SSF52733">
    <property type="entry name" value="Nicotinate mononucleotide:5,6-dimethylbenzimidazole phosphoribosyltransferase (CobT)"/>
    <property type="match status" value="1"/>
</dbReference>
<feature type="domain" description="Alcohol dehydrogenase-like N-terminal" evidence="11">
    <location>
        <begin position="28"/>
        <end position="124"/>
    </location>
</feature>
<dbReference type="Gene3D" id="3.90.180.10">
    <property type="entry name" value="Medium-chain alcohol dehydrogenases, catalytic domain"/>
    <property type="match status" value="1"/>
</dbReference>
<dbReference type="UniPathway" id="UPA00061">
    <property type="reaction ID" value="UER00516"/>
</dbReference>
<dbReference type="SUPFAM" id="SSF51735">
    <property type="entry name" value="NAD(P)-binding Rossmann-fold domains"/>
    <property type="match status" value="1"/>
</dbReference>
<dbReference type="PANTHER" id="PTHR43463:SF1">
    <property type="entry name" value="NICOTINATE-NUCLEOTIDE--DIMETHYLBENZIMIDAZOLE PHOSPHORIBOSYLTRANSFERASE"/>
    <property type="match status" value="1"/>
</dbReference>
<dbReference type="Proteomes" id="UP000199608">
    <property type="component" value="Unassembled WGS sequence"/>
</dbReference>
<dbReference type="Gene3D" id="1.10.1610.10">
    <property type="match status" value="1"/>
</dbReference>
<proteinExistence type="inferred from homology"/>
<comment type="pathway">
    <text evidence="1 10">Nucleoside biosynthesis; alpha-ribazole biosynthesis; alpha-ribazole from 5,6-dimethylbenzimidazole: step 1/2.</text>
</comment>
<dbReference type="InterPro" id="IPR003200">
    <property type="entry name" value="Nict_dMeBzImd_PRibTrfase"/>
</dbReference>
<evidence type="ECO:0000256" key="6">
    <source>
        <dbReference type="ARBA" id="ARBA00022676"/>
    </source>
</evidence>